<proteinExistence type="predicted"/>
<dbReference type="InterPro" id="IPR017941">
    <property type="entry name" value="Rieske_2Fe-2S"/>
</dbReference>
<evidence type="ECO:0000259" key="6">
    <source>
        <dbReference type="PROSITE" id="PS51296"/>
    </source>
</evidence>
<organism evidence="7 8">
    <name type="scientific">Cupriavidus lacunae</name>
    <dbReference type="NCBI Taxonomy" id="2666307"/>
    <lineage>
        <taxon>Bacteria</taxon>
        <taxon>Pseudomonadati</taxon>
        <taxon>Pseudomonadota</taxon>
        <taxon>Betaproteobacteria</taxon>
        <taxon>Burkholderiales</taxon>
        <taxon>Burkholderiaceae</taxon>
        <taxon>Cupriavidus</taxon>
    </lineage>
</organism>
<keyword evidence="4" id="KW-0411">Iron-sulfur</keyword>
<evidence type="ECO:0000256" key="1">
    <source>
        <dbReference type="ARBA" id="ARBA00022714"/>
    </source>
</evidence>
<protein>
    <recommendedName>
        <fullName evidence="6">Rieske domain-containing protein</fullName>
    </recommendedName>
</protein>
<sequence>MLTKQDNELMCRTGPDTAMGNAMRRFWLPVMQSSDMPLPDGDPQTIEVLGQRYVVWRDQQGRPGLYAEGCLHRGASMQLARSEGDGLLLHLSRLEVCGGWDGTGHAQCHGSQVQGTHQGQNLSRARGRRPALGVSWPTRRRAALPTLGLHGSAGRPPHQRERDRQLQFCPGHGGVGRLVAPDRASRFRARPNQRFRPRLCEEDLAYAIRRIPKDRSG</sequence>
<dbReference type="GO" id="GO:0046872">
    <property type="term" value="F:metal ion binding"/>
    <property type="evidence" value="ECO:0007669"/>
    <property type="project" value="UniProtKB-KW"/>
</dbReference>
<keyword evidence="8" id="KW-1185">Reference proteome</keyword>
<evidence type="ECO:0000256" key="3">
    <source>
        <dbReference type="ARBA" id="ARBA00023004"/>
    </source>
</evidence>
<dbReference type="SUPFAM" id="SSF50022">
    <property type="entry name" value="ISP domain"/>
    <property type="match status" value="1"/>
</dbReference>
<name>A0A370NIC2_9BURK</name>
<keyword evidence="1" id="KW-0001">2Fe-2S</keyword>
<gene>
    <name evidence="7" type="ORF">DN412_37510</name>
</gene>
<dbReference type="Proteomes" id="UP000255165">
    <property type="component" value="Unassembled WGS sequence"/>
</dbReference>
<reference evidence="8" key="1">
    <citation type="submission" date="2018-06" db="EMBL/GenBank/DDBJ databases">
        <authorList>
            <person name="Feng T."/>
            <person name="Jeon C.O."/>
        </authorList>
    </citation>
    <scope>NUCLEOTIDE SEQUENCE [LARGE SCALE GENOMIC DNA]</scope>
    <source>
        <strain evidence="8">S23</strain>
    </source>
</reference>
<comment type="caution">
    <text evidence="7">The sequence shown here is derived from an EMBL/GenBank/DDBJ whole genome shotgun (WGS) entry which is preliminary data.</text>
</comment>
<keyword evidence="2" id="KW-0479">Metal-binding</keyword>
<evidence type="ECO:0000256" key="4">
    <source>
        <dbReference type="ARBA" id="ARBA00023014"/>
    </source>
</evidence>
<dbReference type="EMBL" id="QKWJ01000101">
    <property type="protein sequence ID" value="RDK05361.1"/>
    <property type="molecule type" value="Genomic_DNA"/>
</dbReference>
<dbReference type="AlphaFoldDB" id="A0A370NIC2"/>
<dbReference type="PROSITE" id="PS51296">
    <property type="entry name" value="RIESKE"/>
    <property type="match status" value="1"/>
</dbReference>
<feature type="region of interest" description="Disordered" evidence="5">
    <location>
        <begin position="147"/>
        <end position="174"/>
    </location>
</feature>
<evidence type="ECO:0000256" key="5">
    <source>
        <dbReference type="SAM" id="MobiDB-lite"/>
    </source>
</evidence>
<dbReference type="InterPro" id="IPR036922">
    <property type="entry name" value="Rieske_2Fe-2S_sf"/>
</dbReference>
<feature type="domain" description="Rieske" evidence="6">
    <location>
        <begin position="27"/>
        <end position="123"/>
    </location>
</feature>
<accession>A0A370NIC2</accession>
<evidence type="ECO:0000313" key="7">
    <source>
        <dbReference type="EMBL" id="RDK05361.1"/>
    </source>
</evidence>
<evidence type="ECO:0000313" key="8">
    <source>
        <dbReference type="Proteomes" id="UP000255165"/>
    </source>
</evidence>
<keyword evidence="3" id="KW-0408">Iron</keyword>
<dbReference type="GO" id="GO:0051537">
    <property type="term" value="F:2 iron, 2 sulfur cluster binding"/>
    <property type="evidence" value="ECO:0007669"/>
    <property type="project" value="UniProtKB-KW"/>
</dbReference>
<feature type="compositionally biased region" description="Polar residues" evidence="5">
    <location>
        <begin position="109"/>
        <end position="123"/>
    </location>
</feature>
<feature type="region of interest" description="Disordered" evidence="5">
    <location>
        <begin position="108"/>
        <end position="129"/>
    </location>
</feature>
<dbReference type="Pfam" id="PF00355">
    <property type="entry name" value="Rieske"/>
    <property type="match status" value="1"/>
</dbReference>
<evidence type="ECO:0000256" key="2">
    <source>
        <dbReference type="ARBA" id="ARBA00022723"/>
    </source>
</evidence>
<dbReference type="Gene3D" id="2.102.10.10">
    <property type="entry name" value="Rieske [2Fe-2S] iron-sulphur domain"/>
    <property type="match status" value="1"/>
</dbReference>